<name>A0A7J8D6Y6_ROUAE</name>
<dbReference type="EMBL" id="JACASE010000013">
    <property type="protein sequence ID" value="KAF6418682.1"/>
    <property type="molecule type" value="Genomic_DNA"/>
</dbReference>
<evidence type="ECO:0000313" key="2">
    <source>
        <dbReference type="Proteomes" id="UP000593571"/>
    </source>
</evidence>
<comment type="caution">
    <text evidence="1">The sequence shown here is derived from an EMBL/GenBank/DDBJ whole genome shotgun (WGS) entry which is preliminary data.</text>
</comment>
<dbReference type="AlphaFoldDB" id="A0A7J8D6Y6"/>
<organism evidence="1 2">
    <name type="scientific">Rousettus aegyptiacus</name>
    <name type="common">Egyptian fruit bat</name>
    <name type="synonym">Pteropus aegyptiacus</name>
    <dbReference type="NCBI Taxonomy" id="9407"/>
    <lineage>
        <taxon>Eukaryota</taxon>
        <taxon>Metazoa</taxon>
        <taxon>Chordata</taxon>
        <taxon>Craniata</taxon>
        <taxon>Vertebrata</taxon>
        <taxon>Euteleostomi</taxon>
        <taxon>Mammalia</taxon>
        <taxon>Eutheria</taxon>
        <taxon>Laurasiatheria</taxon>
        <taxon>Chiroptera</taxon>
        <taxon>Yinpterochiroptera</taxon>
        <taxon>Pteropodoidea</taxon>
        <taxon>Pteropodidae</taxon>
        <taxon>Rousettinae</taxon>
        <taxon>Rousettus</taxon>
    </lineage>
</organism>
<reference evidence="1 2" key="1">
    <citation type="journal article" date="2020" name="Nature">
        <title>Six reference-quality genomes reveal evolution of bat adaptations.</title>
        <authorList>
            <person name="Jebb D."/>
            <person name="Huang Z."/>
            <person name="Pippel M."/>
            <person name="Hughes G.M."/>
            <person name="Lavrichenko K."/>
            <person name="Devanna P."/>
            <person name="Winkler S."/>
            <person name="Jermiin L.S."/>
            <person name="Skirmuntt E.C."/>
            <person name="Katzourakis A."/>
            <person name="Burkitt-Gray L."/>
            <person name="Ray D.A."/>
            <person name="Sullivan K.A.M."/>
            <person name="Roscito J.G."/>
            <person name="Kirilenko B.M."/>
            <person name="Davalos L.M."/>
            <person name="Corthals A.P."/>
            <person name="Power M.L."/>
            <person name="Jones G."/>
            <person name="Ransome R.D."/>
            <person name="Dechmann D.K.N."/>
            <person name="Locatelli A.G."/>
            <person name="Puechmaille S.J."/>
            <person name="Fedrigo O."/>
            <person name="Jarvis E.D."/>
            <person name="Hiller M."/>
            <person name="Vernes S.C."/>
            <person name="Myers E.W."/>
            <person name="Teeling E.C."/>
        </authorList>
    </citation>
    <scope>NUCLEOTIDE SEQUENCE [LARGE SCALE GENOMIC DNA]</scope>
    <source>
        <strain evidence="1">MRouAeg1</strain>
        <tissue evidence="1">Muscle</tissue>
    </source>
</reference>
<protein>
    <submittedName>
        <fullName evidence="1">Uncharacterized protein</fullName>
    </submittedName>
</protein>
<proteinExistence type="predicted"/>
<accession>A0A7J8D6Y6</accession>
<evidence type="ECO:0000313" key="1">
    <source>
        <dbReference type="EMBL" id="KAF6418682.1"/>
    </source>
</evidence>
<keyword evidence="2" id="KW-1185">Reference proteome</keyword>
<sequence length="178" mass="20285">MNAEFRTHSTKEREELKGHFAKYMDKIHFLEPQNKILLTDPHCLRLLTSVIHDSARRAQWERKSTAPESQGARARYLLEPGRRKCDQSAPALASQGFLLSRTLPNSCDGVRHTSRGRKSEYAKSFDVEVATASPHVLQEKVAFNWKEDRREPGRGRAVVAEGISSGQGYHLLPCRYLR</sequence>
<gene>
    <name evidence="1" type="ORF">HJG63_008730</name>
</gene>
<dbReference type="Proteomes" id="UP000593571">
    <property type="component" value="Unassembled WGS sequence"/>
</dbReference>
<dbReference type="SUPFAM" id="SSF64593">
    <property type="entry name" value="Intermediate filament protein, coiled coil region"/>
    <property type="match status" value="1"/>
</dbReference>